<evidence type="ECO:0000259" key="1">
    <source>
        <dbReference type="Pfam" id="PF03445"/>
    </source>
</evidence>
<gene>
    <name evidence="3" type="ordered locus">CNE_BB1p04470</name>
</gene>
<accession>F8GX01</accession>
<sequence length="372" mass="40975">MSDPPTIHPDAAFDPTAVGGGAFSRDIAGARLRIASAQDERGLQRAAAEIRSLWQRVAGQAASEPTTRLISTLNDALTQRVIDLACAGEEMAGMRWCWIALGSEGRQEQTLSSDQDNGMILAGSGGAEAMRDRMLPLALRINETLDACGFPLCTGQIMASNPQWCLDLHEWRERFASWIIEGDPPGLLNATIFFDLRPLYGAGELAQALMGWLGKMAPDNPRFLFQMTANALRRKAPLGLLRDFVVAKRGEFAGTIDLKLDAATLFVDAARIYGLACGARASNTAHRLRRAGEMGRLAPKDVQAWILAFDCIQRLRLKTQQRCFERGMPMHNHVDPDELETGERRALLDALRQARVLQKHLALDYLDARQGI</sequence>
<name>F8GX01_CUPNN</name>
<dbReference type="InterPro" id="IPR018821">
    <property type="entry name" value="DUF294_put_nucleoTrafse_sb-bd"/>
</dbReference>
<dbReference type="KEGG" id="cnc:CNE_BB1p04470"/>
<dbReference type="InterPro" id="IPR043519">
    <property type="entry name" value="NT_sf"/>
</dbReference>
<dbReference type="AlphaFoldDB" id="F8GX01"/>
<dbReference type="InterPro" id="IPR005105">
    <property type="entry name" value="GlnD_Uridyltrans_N"/>
</dbReference>
<dbReference type="CDD" id="cd05401">
    <property type="entry name" value="NT_GlnE_GlnD_like"/>
    <property type="match status" value="1"/>
</dbReference>
<dbReference type="HOGENOM" id="CLU_027866_2_1_4"/>
<feature type="domain" description="Protein-PII uridylyltransferase N-terminal" evidence="1">
    <location>
        <begin position="57"/>
        <end position="184"/>
    </location>
</feature>
<dbReference type="Proteomes" id="UP000006798">
    <property type="component" value="Plasmid pBB1"/>
</dbReference>
<keyword evidence="3" id="KW-0614">Plasmid</keyword>
<protein>
    <recommendedName>
        <fullName evidence="5">CBS domain-containing protein</fullName>
    </recommendedName>
</protein>
<feature type="domain" description="DUF294" evidence="2">
    <location>
        <begin position="221"/>
        <end position="365"/>
    </location>
</feature>
<dbReference type="GO" id="GO:0008773">
    <property type="term" value="F:[protein-PII] uridylyltransferase activity"/>
    <property type="evidence" value="ECO:0007669"/>
    <property type="project" value="InterPro"/>
</dbReference>
<reference evidence="3 4" key="1">
    <citation type="journal article" date="2011" name="J. Bacteriol.">
        <title>Complete genome sequence of the type strain Cupriavidus necator N-1.</title>
        <authorList>
            <person name="Poehlein A."/>
            <person name="Kusian B."/>
            <person name="Friedrich B."/>
            <person name="Daniel R."/>
            <person name="Bowien B."/>
        </authorList>
    </citation>
    <scope>NUCLEOTIDE SEQUENCE [LARGE SCALE GENOMIC DNA]</scope>
    <source>
        <strain evidence="4">ATCC 43291 / DSM 13513 / CCUG 52238 / LMG 8453 / N-1</strain>
        <plasmid evidence="3 4">pBB1</plasmid>
    </source>
</reference>
<evidence type="ECO:0008006" key="5">
    <source>
        <dbReference type="Google" id="ProtNLM"/>
    </source>
</evidence>
<evidence type="ECO:0000313" key="3">
    <source>
        <dbReference type="EMBL" id="AEI81871.1"/>
    </source>
</evidence>
<proteinExistence type="predicted"/>
<dbReference type="Pfam" id="PF10335">
    <property type="entry name" value="DUF294_C"/>
    <property type="match status" value="1"/>
</dbReference>
<evidence type="ECO:0000313" key="4">
    <source>
        <dbReference type="Proteomes" id="UP000006798"/>
    </source>
</evidence>
<dbReference type="Pfam" id="PF03445">
    <property type="entry name" value="DUF294"/>
    <property type="match status" value="1"/>
</dbReference>
<geneLocation type="plasmid" evidence="3 4">
    <name>pBB1</name>
</geneLocation>
<evidence type="ECO:0000259" key="2">
    <source>
        <dbReference type="Pfam" id="PF10335"/>
    </source>
</evidence>
<organism evidence="3 4">
    <name type="scientific">Cupriavidus necator (strain ATCC 43291 / DSM 13513 / CCUG 52238 / LMG 8453 / N-1)</name>
    <name type="common">Ralstonia eutropha</name>
    <dbReference type="NCBI Taxonomy" id="1042878"/>
    <lineage>
        <taxon>Bacteria</taxon>
        <taxon>Pseudomonadati</taxon>
        <taxon>Pseudomonadota</taxon>
        <taxon>Betaproteobacteria</taxon>
        <taxon>Burkholderiales</taxon>
        <taxon>Burkholderiaceae</taxon>
        <taxon>Cupriavidus</taxon>
    </lineage>
</organism>
<dbReference type="EMBL" id="CP002879">
    <property type="protein sequence ID" value="AEI81871.1"/>
    <property type="molecule type" value="Genomic_DNA"/>
</dbReference>
<dbReference type="SUPFAM" id="SSF81301">
    <property type="entry name" value="Nucleotidyltransferase"/>
    <property type="match status" value="1"/>
</dbReference>